<name>A0A8J3H468_9RHOB</name>
<dbReference type="NCBIfam" id="TIGR01727">
    <property type="entry name" value="oligo_HPY"/>
    <property type="match status" value="1"/>
</dbReference>
<dbReference type="Gene3D" id="3.40.50.300">
    <property type="entry name" value="P-loop containing nucleotide triphosphate hydrolases"/>
    <property type="match status" value="1"/>
</dbReference>
<evidence type="ECO:0000256" key="3">
    <source>
        <dbReference type="ARBA" id="ARBA00022448"/>
    </source>
</evidence>
<evidence type="ECO:0000256" key="5">
    <source>
        <dbReference type="ARBA" id="ARBA00022840"/>
    </source>
</evidence>
<dbReference type="GO" id="GO:0055085">
    <property type="term" value="P:transmembrane transport"/>
    <property type="evidence" value="ECO:0007669"/>
    <property type="project" value="UniProtKB-ARBA"/>
</dbReference>
<dbReference type="PANTHER" id="PTHR43776">
    <property type="entry name" value="TRANSPORT ATP-BINDING PROTEIN"/>
    <property type="match status" value="1"/>
</dbReference>
<accession>A0A8J3H468</accession>
<dbReference type="GO" id="GO:0005524">
    <property type="term" value="F:ATP binding"/>
    <property type="evidence" value="ECO:0007669"/>
    <property type="project" value="UniProtKB-KW"/>
</dbReference>
<protein>
    <submittedName>
        <fullName evidence="7">ABC transporter ATP-binding protein</fullName>
    </submittedName>
</protein>
<sequence length="323" mass="35245">MPLLEFQGVARRFTMKRGLIDTLARRPAPQLQAVRGVDLTLSRGEVLGIVGESGCGKSTLARIGIGLQPSNEGRVLFDGAPLQGPDPKGRLQMVFQDPYSSLDPRMTLGAQLEEVVAHYHPQLSRAERRAEVARALDEVGLPQETAAKYPNALSGGQRQRVSIARALCPRPEILVADEPVSALDASVQAQIINLLRRLNRDKGLTILFISHDMNVVRYLCNRVAVMYLGEIVELQPSEELFATPLHPYTRALISAVPDVRHARETSAPIRGEIPDPFEVRAGCRFAPRCPQALPACDLPQALRPAGPVAQVRCHLAAPAPQSH</sequence>
<reference evidence="7" key="1">
    <citation type="journal article" date="2014" name="Int. J. Syst. Evol. Microbiol.">
        <title>Complete genome sequence of Corynebacterium casei LMG S-19264T (=DSM 44701T), isolated from a smear-ripened cheese.</title>
        <authorList>
            <consortium name="US DOE Joint Genome Institute (JGI-PGF)"/>
            <person name="Walter F."/>
            <person name="Albersmeier A."/>
            <person name="Kalinowski J."/>
            <person name="Ruckert C."/>
        </authorList>
    </citation>
    <scope>NUCLEOTIDE SEQUENCE</scope>
    <source>
        <strain evidence="7">CGMCC 1.7081</strain>
    </source>
</reference>
<dbReference type="AlphaFoldDB" id="A0A8J3H468"/>
<comment type="similarity">
    <text evidence="2">Belongs to the ABC transporter superfamily.</text>
</comment>
<keyword evidence="5 7" id="KW-0067">ATP-binding</keyword>
<dbReference type="InterPro" id="IPR017871">
    <property type="entry name" value="ABC_transporter-like_CS"/>
</dbReference>
<dbReference type="GO" id="GO:0016887">
    <property type="term" value="F:ATP hydrolysis activity"/>
    <property type="evidence" value="ECO:0007669"/>
    <property type="project" value="InterPro"/>
</dbReference>
<dbReference type="InterPro" id="IPR050319">
    <property type="entry name" value="ABC_transp_ATP-bind"/>
</dbReference>
<dbReference type="InterPro" id="IPR003439">
    <property type="entry name" value="ABC_transporter-like_ATP-bd"/>
</dbReference>
<dbReference type="Pfam" id="PF08352">
    <property type="entry name" value="oligo_HPY"/>
    <property type="match status" value="1"/>
</dbReference>
<evidence type="ECO:0000256" key="2">
    <source>
        <dbReference type="ARBA" id="ARBA00005417"/>
    </source>
</evidence>
<dbReference type="InterPro" id="IPR003593">
    <property type="entry name" value="AAA+_ATPase"/>
</dbReference>
<dbReference type="SUPFAM" id="SSF52540">
    <property type="entry name" value="P-loop containing nucleoside triphosphate hydrolases"/>
    <property type="match status" value="1"/>
</dbReference>
<dbReference type="InterPro" id="IPR013563">
    <property type="entry name" value="Oligopep_ABC_C"/>
</dbReference>
<dbReference type="RefSeq" id="WP_028091812.1">
    <property type="nucleotide sequence ID" value="NZ_BNAP01000001.1"/>
</dbReference>
<reference evidence="7" key="2">
    <citation type="submission" date="2020-09" db="EMBL/GenBank/DDBJ databases">
        <authorList>
            <person name="Sun Q."/>
            <person name="Zhou Y."/>
        </authorList>
    </citation>
    <scope>NUCLEOTIDE SEQUENCE</scope>
    <source>
        <strain evidence="7">CGMCC 1.7081</strain>
    </source>
</reference>
<dbReference type="InterPro" id="IPR027417">
    <property type="entry name" value="P-loop_NTPase"/>
</dbReference>
<dbReference type="PANTHER" id="PTHR43776:SF7">
    <property type="entry name" value="D,D-DIPEPTIDE TRANSPORT ATP-BINDING PROTEIN DDPF-RELATED"/>
    <property type="match status" value="1"/>
</dbReference>
<comment type="caution">
    <text evidence="7">The sequence shown here is derived from an EMBL/GenBank/DDBJ whole genome shotgun (WGS) entry which is preliminary data.</text>
</comment>
<dbReference type="Proteomes" id="UP000611500">
    <property type="component" value="Unassembled WGS sequence"/>
</dbReference>
<keyword evidence="4" id="KW-0547">Nucleotide-binding</keyword>
<evidence type="ECO:0000313" key="7">
    <source>
        <dbReference type="EMBL" id="GHG78898.1"/>
    </source>
</evidence>
<dbReference type="EMBL" id="BNAP01000001">
    <property type="protein sequence ID" value="GHG78898.1"/>
    <property type="molecule type" value="Genomic_DNA"/>
</dbReference>
<dbReference type="SMART" id="SM00382">
    <property type="entry name" value="AAA"/>
    <property type="match status" value="1"/>
</dbReference>
<keyword evidence="8" id="KW-1185">Reference proteome</keyword>
<keyword evidence="3" id="KW-0813">Transport</keyword>
<feature type="domain" description="ABC transporter" evidence="6">
    <location>
        <begin position="4"/>
        <end position="253"/>
    </location>
</feature>
<dbReference type="PROSITE" id="PS00211">
    <property type="entry name" value="ABC_TRANSPORTER_1"/>
    <property type="match status" value="1"/>
</dbReference>
<dbReference type="PROSITE" id="PS50893">
    <property type="entry name" value="ABC_TRANSPORTER_2"/>
    <property type="match status" value="1"/>
</dbReference>
<evidence type="ECO:0000259" key="6">
    <source>
        <dbReference type="PROSITE" id="PS50893"/>
    </source>
</evidence>
<proteinExistence type="inferred from homology"/>
<organism evidence="7 8">
    <name type="scientific">Pseudodonghicola xiamenensis</name>
    <dbReference type="NCBI Taxonomy" id="337702"/>
    <lineage>
        <taxon>Bacteria</taxon>
        <taxon>Pseudomonadati</taxon>
        <taxon>Pseudomonadota</taxon>
        <taxon>Alphaproteobacteria</taxon>
        <taxon>Rhodobacterales</taxon>
        <taxon>Paracoccaceae</taxon>
        <taxon>Pseudodonghicola</taxon>
    </lineage>
</organism>
<gene>
    <name evidence="7" type="ORF">GCM10010961_00300</name>
</gene>
<dbReference type="GO" id="GO:0015833">
    <property type="term" value="P:peptide transport"/>
    <property type="evidence" value="ECO:0007669"/>
    <property type="project" value="InterPro"/>
</dbReference>
<evidence type="ECO:0000256" key="4">
    <source>
        <dbReference type="ARBA" id="ARBA00022741"/>
    </source>
</evidence>
<dbReference type="Pfam" id="PF00005">
    <property type="entry name" value="ABC_tran"/>
    <property type="match status" value="1"/>
</dbReference>
<dbReference type="GO" id="GO:0005886">
    <property type="term" value="C:plasma membrane"/>
    <property type="evidence" value="ECO:0007669"/>
    <property type="project" value="UniProtKB-SubCell"/>
</dbReference>
<evidence type="ECO:0000313" key="8">
    <source>
        <dbReference type="Proteomes" id="UP000611500"/>
    </source>
</evidence>
<dbReference type="FunFam" id="3.40.50.300:FF:000016">
    <property type="entry name" value="Oligopeptide ABC transporter ATP-binding component"/>
    <property type="match status" value="1"/>
</dbReference>
<evidence type="ECO:0000256" key="1">
    <source>
        <dbReference type="ARBA" id="ARBA00004417"/>
    </source>
</evidence>
<comment type="subcellular location">
    <subcellularLocation>
        <location evidence="1">Cell inner membrane</location>
        <topology evidence="1">Peripheral membrane protein</topology>
    </subcellularLocation>
</comment>
<dbReference type="CDD" id="cd03257">
    <property type="entry name" value="ABC_NikE_OppD_transporters"/>
    <property type="match status" value="1"/>
</dbReference>